<dbReference type="SMART" id="SM00360">
    <property type="entry name" value="RRM"/>
    <property type="match status" value="1"/>
</dbReference>
<name>A0A7I8KR03_SPIIN</name>
<dbReference type="GO" id="GO:0008270">
    <property type="term" value="F:zinc ion binding"/>
    <property type="evidence" value="ECO:0007669"/>
    <property type="project" value="UniProtKB-KW"/>
</dbReference>
<feature type="compositionally biased region" description="Basic and acidic residues" evidence="3">
    <location>
        <begin position="83"/>
        <end position="117"/>
    </location>
</feature>
<protein>
    <submittedName>
        <fullName evidence="6">Uncharacterized protein</fullName>
    </submittedName>
</protein>
<evidence type="ECO:0000259" key="4">
    <source>
        <dbReference type="PROSITE" id="PS50102"/>
    </source>
</evidence>
<dbReference type="PROSITE" id="PS50158">
    <property type="entry name" value="ZF_CCHC"/>
    <property type="match status" value="1"/>
</dbReference>
<evidence type="ECO:0000259" key="5">
    <source>
        <dbReference type="PROSITE" id="PS50158"/>
    </source>
</evidence>
<reference evidence="6" key="1">
    <citation type="submission" date="2020-02" db="EMBL/GenBank/DDBJ databases">
        <authorList>
            <person name="Scholz U."/>
            <person name="Mascher M."/>
            <person name="Fiebig A."/>
        </authorList>
    </citation>
    <scope>NUCLEOTIDE SEQUENCE</scope>
</reference>
<keyword evidence="2" id="KW-0694">RNA-binding</keyword>
<feature type="compositionally biased region" description="Basic and acidic residues" evidence="3">
    <location>
        <begin position="220"/>
        <end position="235"/>
    </location>
</feature>
<feature type="compositionally biased region" description="Low complexity" evidence="3">
    <location>
        <begin position="373"/>
        <end position="434"/>
    </location>
</feature>
<dbReference type="Pfam" id="PF00076">
    <property type="entry name" value="RRM_1"/>
    <property type="match status" value="1"/>
</dbReference>
<dbReference type="AlphaFoldDB" id="A0A7I8KR03"/>
<keyword evidence="1" id="KW-0862">Zinc</keyword>
<keyword evidence="1" id="KW-0479">Metal-binding</keyword>
<dbReference type="Proteomes" id="UP000663760">
    <property type="component" value="Chromosome 8"/>
</dbReference>
<keyword evidence="7" id="KW-1185">Reference proteome</keyword>
<dbReference type="SMART" id="SM00343">
    <property type="entry name" value="ZnF_C2HC"/>
    <property type="match status" value="1"/>
</dbReference>
<dbReference type="PANTHER" id="PTHR48038">
    <property type="entry name" value="RIBONUCLEOPROTEIN RB97D"/>
    <property type="match status" value="1"/>
</dbReference>
<sequence>MSLFLGNLSSHIHEDELERVFRRFGWCDVQLKDGYGFVIYEVPENAERALRSLRGKQICGENIAIDWSKKQPRPFQRFSRGRRPYEPYHGRNFREDENSERIRDPQYRRNLVMDRGRRPMFGQRARRFDETDYNHEDVGNHREEKALDAKGKSLNEGDAVEPDTAENDRWGEPSNGSLERNGADREADFERYEPSHGVEKRDDIENRQIPGSDGSSLKNSPDKAQREHSGDKQLDNLKQQPICYICGIVGHKMRNCPRGDRSRRDRFGRFGRRDDDASFPARGERGLSRNGPDSRGRFSAGRDTLLSRPHSGDAKGSQSEKLRRLERMRESSPESSEDHLPRVRKESRGRKRGRHESGGSNKKRKKRSKRRSQSSSPHSDSAAGSSRSRSRSSRSASGVSSHSRSRSVSSRLHSESSSSKSVSSYSKSRNSGSKSKARSRTRSLSITLDNNLPSFPKDAAAAADAIDASAMDELLHVSGPESKQQFGDHLVGSELKGTGPNGASEDENVLTYPKMDAAALEEQHPGDASEDGNLFDFSMEEKERDLCMDLLDKVSYSSEKSLENLGEEDKAEEAQSHKLDLEIHGGYPDSRSSNMSFQEMCTVLRHYGLAAPDESSDPGSRSVGAYFGSARLWPWEMVYYRRLKKGPITTENYARRLAQNKKFGIVDKFIRSSSGWGDSEQDDI</sequence>
<feature type="compositionally biased region" description="Basic and acidic residues" evidence="3">
    <location>
        <begin position="181"/>
        <end position="206"/>
    </location>
</feature>
<feature type="compositionally biased region" description="Basic and acidic residues" evidence="3">
    <location>
        <begin position="257"/>
        <end position="296"/>
    </location>
</feature>
<feature type="compositionally biased region" description="Polar residues" evidence="3">
    <location>
        <begin position="442"/>
        <end position="453"/>
    </location>
</feature>
<dbReference type="OrthoDB" id="5970at2759"/>
<dbReference type="CDD" id="cd00590">
    <property type="entry name" value="RRM_SF"/>
    <property type="match status" value="1"/>
</dbReference>
<keyword evidence="1" id="KW-0863">Zinc-finger</keyword>
<feature type="compositionally biased region" description="Basic and acidic residues" evidence="3">
    <location>
        <begin position="310"/>
        <end position="346"/>
    </location>
</feature>
<evidence type="ECO:0000256" key="2">
    <source>
        <dbReference type="PROSITE-ProRule" id="PRU00176"/>
    </source>
</evidence>
<dbReference type="PROSITE" id="PS50102">
    <property type="entry name" value="RRM"/>
    <property type="match status" value="1"/>
</dbReference>
<feature type="domain" description="RRM" evidence="4">
    <location>
        <begin position="1"/>
        <end position="70"/>
    </location>
</feature>
<evidence type="ECO:0000256" key="1">
    <source>
        <dbReference type="PROSITE-ProRule" id="PRU00047"/>
    </source>
</evidence>
<accession>A0A7I8KR03</accession>
<dbReference type="InterPro" id="IPR012677">
    <property type="entry name" value="Nucleotide-bd_a/b_plait_sf"/>
</dbReference>
<evidence type="ECO:0000256" key="3">
    <source>
        <dbReference type="SAM" id="MobiDB-lite"/>
    </source>
</evidence>
<dbReference type="InterPro" id="IPR001878">
    <property type="entry name" value="Znf_CCHC"/>
</dbReference>
<evidence type="ECO:0000313" key="6">
    <source>
        <dbReference type="EMBL" id="CAA7400237.1"/>
    </source>
</evidence>
<proteinExistence type="predicted"/>
<feature type="compositionally biased region" description="Basic residues" evidence="3">
    <location>
        <begin position="361"/>
        <end position="372"/>
    </location>
</feature>
<feature type="region of interest" description="Disordered" evidence="3">
    <location>
        <begin position="76"/>
        <end position="235"/>
    </location>
</feature>
<evidence type="ECO:0000313" key="7">
    <source>
        <dbReference type="Proteomes" id="UP000663760"/>
    </source>
</evidence>
<dbReference type="PANTHER" id="PTHR48038:SF2">
    <property type="entry name" value="OS02G0536400 PROTEIN"/>
    <property type="match status" value="1"/>
</dbReference>
<feature type="region of interest" description="Disordered" evidence="3">
    <location>
        <begin position="254"/>
        <end position="455"/>
    </location>
</feature>
<organism evidence="6 7">
    <name type="scientific">Spirodela intermedia</name>
    <name type="common">Intermediate duckweed</name>
    <dbReference type="NCBI Taxonomy" id="51605"/>
    <lineage>
        <taxon>Eukaryota</taxon>
        <taxon>Viridiplantae</taxon>
        <taxon>Streptophyta</taxon>
        <taxon>Embryophyta</taxon>
        <taxon>Tracheophyta</taxon>
        <taxon>Spermatophyta</taxon>
        <taxon>Magnoliopsida</taxon>
        <taxon>Liliopsida</taxon>
        <taxon>Araceae</taxon>
        <taxon>Lemnoideae</taxon>
        <taxon>Spirodela</taxon>
    </lineage>
</organism>
<dbReference type="SUPFAM" id="SSF54928">
    <property type="entry name" value="RNA-binding domain, RBD"/>
    <property type="match status" value="1"/>
</dbReference>
<dbReference type="EMBL" id="LR746271">
    <property type="protein sequence ID" value="CAA7400237.1"/>
    <property type="molecule type" value="Genomic_DNA"/>
</dbReference>
<feature type="compositionally biased region" description="Basic and acidic residues" evidence="3">
    <location>
        <begin position="126"/>
        <end position="155"/>
    </location>
</feature>
<dbReference type="InterPro" id="IPR000504">
    <property type="entry name" value="RRM_dom"/>
</dbReference>
<dbReference type="InterPro" id="IPR035979">
    <property type="entry name" value="RBD_domain_sf"/>
</dbReference>
<dbReference type="GO" id="GO:0003723">
    <property type="term" value="F:RNA binding"/>
    <property type="evidence" value="ECO:0007669"/>
    <property type="project" value="UniProtKB-UniRule"/>
</dbReference>
<dbReference type="Gene3D" id="3.30.70.330">
    <property type="match status" value="1"/>
</dbReference>
<feature type="domain" description="CCHC-type" evidence="5">
    <location>
        <begin position="243"/>
        <end position="258"/>
    </location>
</feature>
<gene>
    <name evidence="6" type="ORF">SI8410_08010915</name>
</gene>